<evidence type="ECO:0000313" key="1">
    <source>
        <dbReference type="EMBL" id="CAG8649959.1"/>
    </source>
</evidence>
<dbReference type="EMBL" id="CAJVQB010004954">
    <property type="protein sequence ID" value="CAG8649959.1"/>
    <property type="molecule type" value="Genomic_DNA"/>
</dbReference>
<name>A0ABN7UQB9_GIGMA</name>
<dbReference type="Proteomes" id="UP000789901">
    <property type="component" value="Unassembled WGS sequence"/>
</dbReference>
<organism evidence="1 2">
    <name type="scientific">Gigaspora margarita</name>
    <dbReference type="NCBI Taxonomy" id="4874"/>
    <lineage>
        <taxon>Eukaryota</taxon>
        <taxon>Fungi</taxon>
        <taxon>Fungi incertae sedis</taxon>
        <taxon>Mucoromycota</taxon>
        <taxon>Glomeromycotina</taxon>
        <taxon>Glomeromycetes</taxon>
        <taxon>Diversisporales</taxon>
        <taxon>Gigasporaceae</taxon>
        <taxon>Gigaspora</taxon>
    </lineage>
</organism>
<comment type="caution">
    <text evidence="1">The sequence shown here is derived from an EMBL/GenBank/DDBJ whole genome shotgun (WGS) entry which is preliminary data.</text>
</comment>
<protein>
    <submittedName>
        <fullName evidence="1">7556_t:CDS:1</fullName>
    </submittedName>
</protein>
<proteinExistence type="predicted"/>
<keyword evidence="2" id="KW-1185">Reference proteome</keyword>
<gene>
    <name evidence="1" type="ORF">GMARGA_LOCUS9301</name>
</gene>
<reference evidence="1 2" key="1">
    <citation type="submission" date="2021-06" db="EMBL/GenBank/DDBJ databases">
        <authorList>
            <person name="Kallberg Y."/>
            <person name="Tangrot J."/>
            <person name="Rosling A."/>
        </authorList>
    </citation>
    <scope>NUCLEOTIDE SEQUENCE [LARGE SCALE GENOMIC DNA]</scope>
    <source>
        <strain evidence="1 2">120-4 pot B 10/14</strain>
    </source>
</reference>
<accession>A0ABN7UQB9</accession>
<evidence type="ECO:0000313" key="2">
    <source>
        <dbReference type="Proteomes" id="UP000789901"/>
    </source>
</evidence>
<sequence length="57" mass="6983">MFAHMIKHSNLNRNAIKEEQSVKKVFEIIIEKYRMEYFSLPTNFKACFDQHQYLSER</sequence>